<dbReference type="OrthoDB" id="10385187at2759"/>
<proteinExistence type="predicted"/>
<gene>
    <name evidence="3" type="ORF">SPIL2461_LOCUS14617</name>
</gene>
<name>A0A812U120_SYMPI</name>
<feature type="region of interest" description="Disordered" evidence="1">
    <location>
        <begin position="212"/>
        <end position="242"/>
    </location>
</feature>
<feature type="compositionally biased region" description="Polar residues" evidence="1">
    <location>
        <begin position="217"/>
        <end position="242"/>
    </location>
</feature>
<protein>
    <submittedName>
        <fullName evidence="3">Uncharacterized protein</fullName>
    </submittedName>
</protein>
<dbReference type="AlphaFoldDB" id="A0A812U120"/>
<evidence type="ECO:0000256" key="2">
    <source>
        <dbReference type="SAM" id="SignalP"/>
    </source>
</evidence>
<evidence type="ECO:0000256" key="1">
    <source>
        <dbReference type="SAM" id="MobiDB-lite"/>
    </source>
</evidence>
<sequence length="242" mass="26974">MAPFMHIALLSLAGRTVALRQNQEGDEQLSEVAPELLPTGKAGYSMLCCVSAKADFAVADSRFQGAAGRMLKAVAEDGAYGVGADFHPHHFEEHCKVALHLEQCPDVTAPVDDDARSHPDELAAQIEEFLAKYGIHAEEKTPDYKTYMGDSPRCPKDFEPQQDLRRCSKHMMHFLKLLKLWRRKLEAEDEVKDNTGLRGFFLGNPKSRKRLTRSCGMRTSMSESCGSRGTRVTSDLLSFSRP</sequence>
<evidence type="ECO:0000313" key="4">
    <source>
        <dbReference type="Proteomes" id="UP000649617"/>
    </source>
</evidence>
<organism evidence="3 4">
    <name type="scientific">Symbiodinium pilosum</name>
    <name type="common">Dinoflagellate</name>
    <dbReference type="NCBI Taxonomy" id="2952"/>
    <lineage>
        <taxon>Eukaryota</taxon>
        <taxon>Sar</taxon>
        <taxon>Alveolata</taxon>
        <taxon>Dinophyceae</taxon>
        <taxon>Suessiales</taxon>
        <taxon>Symbiodiniaceae</taxon>
        <taxon>Symbiodinium</taxon>
    </lineage>
</organism>
<feature type="chain" id="PRO_5032894464" evidence="2">
    <location>
        <begin position="19"/>
        <end position="242"/>
    </location>
</feature>
<reference evidence="3" key="1">
    <citation type="submission" date="2021-02" db="EMBL/GenBank/DDBJ databases">
        <authorList>
            <person name="Dougan E. K."/>
            <person name="Rhodes N."/>
            <person name="Thang M."/>
            <person name="Chan C."/>
        </authorList>
    </citation>
    <scope>NUCLEOTIDE SEQUENCE</scope>
</reference>
<evidence type="ECO:0000313" key="3">
    <source>
        <dbReference type="EMBL" id="CAE7550136.1"/>
    </source>
</evidence>
<feature type="signal peptide" evidence="2">
    <location>
        <begin position="1"/>
        <end position="18"/>
    </location>
</feature>
<dbReference type="EMBL" id="CAJNIZ010034058">
    <property type="protein sequence ID" value="CAE7550136.1"/>
    <property type="molecule type" value="Genomic_DNA"/>
</dbReference>
<keyword evidence="2" id="KW-0732">Signal</keyword>
<dbReference type="Proteomes" id="UP000649617">
    <property type="component" value="Unassembled WGS sequence"/>
</dbReference>
<keyword evidence="4" id="KW-1185">Reference proteome</keyword>
<comment type="caution">
    <text evidence="3">The sequence shown here is derived from an EMBL/GenBank/DDBJ whole genome shotgun (WGS) entry which is preliminary data.</text>
</comment>
<accession>A0A812U120</accession>